<feature type="transmembrane region" description="Helical" evidence="6">
    <location>
        <begin position="659"/>
        <end position="676"/>
    </location>
</feature>
<feature type="transmembrane region" description="Helical" evidence="6">
    <location>
        <begin position="740"/>
        <end position="760"/>
    </location>
</feature>
<comment type="subcellular location">
    <subcellularLocation>
        <location evidence="1">Cell membrane</location>
        <topology evidence="1">Multi-pass membrane protein</topology>
    </subcellularLocation>
</comment>
<comment type="caution">
    <text evidence="8">The sequence shown here is derived from an EMBL/GenBank/DDBJ whole genome shotgun (WGS) entry which is preliminary data.</text>
</comment>
<feature type="transmembrane region" description="Helical" evidence="6">
    <location>
        <begin position="305"/>
        <end position="332"/>
    </location>
</feature>
<feature type="transmembrane region" description="Helical" evidence="6">
    <location>
        <begin position="273"/>
        <end position="298"/>
    </location>
</feature>
<dbReference type="Gene3D" id="1.20.1640.10">
    <property type="entry name" value="Multidrug efflux transporter AcrB transmembrane domain"/>
    <property type="match status" value="2"/>
</dbReference>
<reference evidence="8" key="2">
    <citation type="journal article" date="2023" name="PLoS ONE">
        <title>Philodulcilactobacillus myokoensis gen. nov., sp. nov., a fructophilic, acidophilic, and agar-phobic lactic acid bacterium isolated from fermented vegetable extracts.</title>
        <authorList>
            <person name="Kouya T."/>
            <person name="Ishiyama Y."/>
            <person name="Ohashi S."/>
            <person name="Kumakubo R."/>
            <person name="Yamazaki T."/>
            <person name="Otaki T."/>
        </authorList>
    </citation>
    <scope>NUCLEOTIDE SEQUENCE</scope>
    <source>
        <strain evidence="8">WR16-4</strain>
    </source>
</reference>
<keyword evidence="9" id="KW-1185">Reference proteome</keyword>
<dbReference type="Proteomes" id="UP001144204">
    <property type="component" value="Unassembled WGS sequence"/>
</dbReference>
<organism evidence="8 9">
    <name type="scientific">Philodulcilactobacillus myokoensis</name>
    <dbReference type="NCBI Taxonomy" id="2929573"/>
    <lineage>
        <taxon>Bacteria</taxon>
        <taxon>Bacillati</taxon>
        <taxon>Bacillota</taxon>
        <taxon>Bacilli</taxon>
        <taxon>Lactobacillales</taxon>
        <taxon>Lactobacillaceae</taxon>
        <taxon>Philodulcilactobacillus</taxon>
    </lineage>
</organism>
<feature type="transmembrane region" description="Helical" evidence="6">
    <location>
        <begin position="352"/>
        <end position="377"/>
    </location>
</feature>
<protein>
    <recommendedName>
        <fullName evidence="7">SSD domain-containing protein</fullName>
    </recommendedName>
</protein>
<gene>
    <name evidence="8" type="ORF">WR164_12630</name>
</gene>
<reference evidence="8" key="1">
    <citation type="submission" date="2022-07" db="EMBL/GenBank/DDBJ databases">
        <authorList>
            <person name="Kouya T."/>
            <person name="Ishiyama Y."/>
        </authorList>
    </citation>
    <scope>NUCLEOTIDE SEQUENCE</scope>
    <source>
        <strain evidence="8">WR16-4</strain>
    </source>
</reference>
<feature type="transmembrane region" description="Helical" evidence="6">
    <location>
        <begin position="20"/>
        <end position="38"/>
    </location>
</feature>
<keyword evidence="2" id="KW-1003">Cell membrane</keyword>
<dbReference type="PROSITE" id="PS50156">
    <property type="entry name" value="SSD"/>
    <property type="match status" value="2"/>
</dbReference>
<dbReference type="PANTHER" id="PTHR33406">
    <property type="entry name" value="MEMBRANE PROTEIN MJ1562-RELATED"/>
    <property type="match status" value="1"/>
</dbReference>
<evidence type="ECO:0000313" key="9">
    <source>
        <dbReference type="Proteomes" id="UP001144204"/>
    </source>
</evidence>
<dbReference type="InterPro" id="IPR000731">
    <property type="entry name" value="SSD"/>
</dbReference>
<keyword evidence="4 6" id="KW-1133">Transmembrane helix</keyword>
<dbReference type="Pfam" id="PF03176">
    <property type="entry name" value="MMPL"/>
    <property type="match status" value="2"/>
</dbReference>
<feature type="transmembrane region" description="Helical" evidence="6">
    <location>
        <begin position="710"/>
        <end position="728"/>
    </location>
</feature>
<evidence type="ECO:0000256" key="6">
    <source>
        <dbReference type="SAM" id="Phobius"/>
    </source>
</evidence>
<dbReference type="GO" id="GO:0005886">
    <property type="term" value="C:plasma membrane"/>
    <property type="evidence" value="ECO:0007669"/>
    <property type="project" value="UniProtKB-SubCell"/>
</dbReference>
<dbReference type="InterPro" id="IPR050545">
    <property type="entry name" value="Mycobact_MmpL"/>
</dbReference>
<feature type="transmembrane region" description="Helical" evidence="6">
    <location>
        <begin position="182"/>
        <end position="200"/>
    </location>
</feature>
<dbReference type="EMBL" id="BRPL01000002">
    <property type="protein sequence ID" value="GLB47284.1"/>
    <property type="molecule type" value="Genomic_DNA"/>
</dbReference>
<evidence type="ECO:0000256" key="3">
    <source>
        <dbReference type="ARBA" id="ARBA00022692"/>
    </source>
</evidence>
<feature type="transmembrane region" description="Helical" evidence="6">
    <location>
        <begin position="206"/>
        <end position="224"/>
    </location>
</feature>
<accession>A0A9W6B1M2</accession>
<feature type="transmembrane region" description="Helical" evidence="6">
    <location>
        <begin position="620"/>
        <end position="647"/>
    </location>
</feature>
<evidence type="ECO:0000256" key="4">
    <source>
        <dbReference type="ARBA" id="ARBA00022989"/>
    </source>
</evidence>
<evidence type="ECO:0000259" key="7">
    <source>
        <dbReference type="PROSITE" id="PS50156"/>
    </source>
</evidence>
<feature type="transmembrane region" description="Helical" evidence="6">
    <location>
        <begin position="597"/>
        <end position="614"/>
    </location>
</feature>
<dbReference type="AlphaFoldDB" id="A0A9W6B1M2"/>
<evidence type="ECO:0000256" key="5">
    <source>
        <dbReference type="ARBA" id="ARBA00023136"/>
    </source>
</evidence>
<feature type="domain" description="SSD" evidence="7">
    <location>
        <begin position="595"/>
        <end position="761"/>
    </location>
</feature>
<sequence>MKHALNHIGQWVYANKYKTLLIWLIIFLGFVLTFAHMGDNYSSSYKISGLPSIEAQNTIKKQFHQNLKKGTMDVVVQTNKRGQINSSAMKNKIHNAISQIKSDKDAEVKSVADPYTNQGISKDKTTADISITFKQNEDTVGQNVVHKVEKTFNPIKSVNNAKVAYSGSVSITPLDIGETSEIIGLVIAFILLLVLFRSFITAGLPIVSALVGLITGVSIVGIGTNYIQIADVAQTLMTMVTLAVGIDYALFIVHRYKGDLSIHDDPKEALGNALANAGSSVLFAGITVIIALCGLSIAGIEFLSIMGFAAALGVVFAVLSALTLLPALVSLAHNHIKPGTFYDPKDDTPHGWFTTSIVKHPISVVIVSLIVLIAFAIPSHHMRLGMPYDGALPKSQTERQSYDMLSDKFGEGTNSPLVGVIKLNPKSSLSQKQSTLNKITKHINKMNGVNNLQIFPDEAVIKKIKSPQYQQQVKLAIKAKVTADMKQAVMKNPKLEMNPQQMKLMEAKLAQQYAAQAKAQATKGAVKDYYINGNQKYAMIQIIPKKGSESVQTSNLANKVSSYSKSLRKSDHTDVTLTGDNAVNIDIAKKLNHATPVFATVVIVLAFILLMVVFKSFVIPIIAMLGFGLSLLASFGVTVGIMQDGFLKGLFGISKGSPIIAFLPVAVIGILFGLAMDYEVFMVSRIREEYVKTHDNTRSVIAGVKGSSPVIITAALIMTAVFGSFIINSNPTIKSFGISLSFGIIFDAFFVRLMIVPAMIKLFGHVNWIFPGQNKKNK</sequence>
<dbReference type="SUPFAM" id="SSF82866">
    <property type="entry name" value="Multidrug efflux transporter AcrB transmembrane domain"/>
    <property type="match status" value="2"/>
</dbReference>
<keyword evidence="3 6" id="KW-0812">Transmembrane</keyword>
<dbReference type="InterPro" id="IPR004869">
    <property type="entry name" value="MMPL_dom"/>
</dbReference>
<evidence type="ECO:0000313" key="8">
    <source>
        <dbReference type="EMBL" id="GLB47284.1"/>
    </source>
</evidence>
<feature type="transmembrane region" description="Helical" evidence="6">
    <location>
        <begin position="236"/>
        <end position="253"/>
    </location>
</feature>
<keyword evidence="5 6" id="KW-0472">Membrane</keyword>
<name>A0A9W6B1M2_9LACO</name>
<evidence type="ECO:0000256" key="2">
    <source>
        <dbReference type="ARBA" id="ARBA00022475"/>
    </source>
</evidence>
<feature type="domain" description="SSD" evidence="7">
    <location>
        <begin position="200"/>
        <end position="331"/>
    </location>
</feature>
<dbReference type="PANTHER" id="PTHR33406:SF13">
    <property type="entry name" value="MEMBRANE PROTEIN YDFJ"/>
    <property type="match status" value="1"/>
</dbReference>
<proteinExistence type="predicted"/>
<evidence type="ECO:0000256" key="1">
    <source>
        <dbReference type="ARBA" id="ARBA00004651"/>
    </source>
</evidence>